<evidence type="ECO:0000313" key="9">
    <source>
        <dbReference type="Proteomes" id="UP001161438"/>
    </source>
</evidence>
<dbReference type="SMART" id="SM00602">
    <property type="entry name" value="VPS10"/>
    <property type="match status" value="1"/>
</dbReference>
<dbReference type="RefSeq" id="XP_056079291.1">
    <property type="nucleotide sequence ID" value="XM_056225477.1"/>
</dbReference>
<dbReference type="InterPro" id="IPR050310">
    <property type="entry name" value="VPS10-sortilin"/>
</dbReference>
<dbReference type="Gene3D" id="3.30.60.270">
    <property type="match status" value="1"/>
</dbReference>
<evidence type="ECO:0000256" key="1">
    <source>
        <dbReference type="ARBA" id="ARBA00004167"/>
    </source>
</evidence>
<name>A0AA35ITD4_SACMI</name>
<reference evidence="8" key="1">
    <citation type="submission" date="2022-10" db="EMBL/GenBank/DDBJ databases">
        <authorList>
            <person name="Byrne P K."/>
        </authorList>
    </citation>
    <scope>NUCLEOTIDE SEQUENCE</scope>
    <source>
        <strain evidence="8">IFO1815</strain>
    </source>
</reference>
<dbReference type="GeneID" id="80921079"/>
<dbReference type="Gene3D" id="2.10.70.80">
    <property type="match status" value="1"/>
</dbReference>
<dbReference type="InterPro" id="IPR015943">
    <property type="entry name" value="WD40/YVTN_repeat-like_dom_sf"/>
</dbReference>
<evidence type="ECO:0000259" key="7">
    <source>
        <dbReference type="SMART" id="SM00602"/>
    </source>
</evidence>
<dbReference type="EMBL" id="OX365771">
    <property type="protein sequence ID" value="CAI4036171.1"/>
    <property type="molecule type" value="Genomic_DNA"/>
</dbReference>
<dbReference type="Gene3D" id="2.120.10.10">
    <property type="match status" value="1"/>
</dbReference>
<dbReference type="GO" id="GO:0005794">
    <property type="term" value="C:Golgi apparatus"/>
    <property type="evidence" value="ECO:0007669"/>
    <property type="project" value="TreeGrafter"/>
</dbReference>
<dbReference type="AlphaFoldDB" id="A0AA35ITD4"/>
<dbReference type="Proteomes" id="UP001161438">
    <property type="component" value="Chromosome 15"/>
</dbReference>
<evidence type="ECO:0000256" key="2">
    <source>
        <dbReference type="ARBA" id="ARBA00022692"/>
    </source>
</evidence>
<dbReference type="GO" id="GO:0005829">
    <property type="term" value="C:cytosol"/>
    <property type="evidence" value="ECO:0007669"/>
    <property type="project" value="GOC"/>
</dbReference>
<evidence type="ECO:0000313" key="8">
    <source>
        <dbReference type="EMBL" id="CAI4036171.1"/>
    </source>
</evidence>
<dbReference type="CDD" id="cd15482">
    <property type="entry name" value="Sialidase_non-viral"/>
    <property type="match status" value="1"/>
</dbReference>
<keyword evidence="9" id="KW-1185">Reference proteome</keyword>
<accession>A0AA35ITD4</accession>
<dbReference type="Pfam" id="PF15902">
    <property type="entry name" value="Sortilin-Vps10"/>
    <property type="match status" value="1"/>
</dbReference>
<evidence type="ECO:0000256" key="6">
    <source>
        <dbReference type="SAM" id="SignalP"/>
    </source>
</evidence>
<dbReference type="GO" id="GO:0006896">
    <property type="term" value="P:Golgi to vacuole transport"/>
    <property type="evidence" value="ECO:0007669"/>
    <property type="project" value="TreeGrafter"/>
</dbReference>
<proteinExistence type="predicted"/>
<evidence type="ECO:0000256" key="3">
    <source>
        <dbReference type="ARBA" id="ARBA00022737"/>
    </source>
</evidence>
<dbReference type="InterPro" id="IPR031778">
    <property type="entry name" value="Sortilin_N"/>
</dbReference>
<dbReference type="Gene3D" id="2.130.10.10">
    <property type="entry name" value="YVTN repeat-like/Quinoprotein amine dehydrogenase"/>
    <property type="match status" value="1"/>
</dbReference>
<keyword evidence="5" id="KW-0325">Glycoprotein</keyword>
<dbReference type="GO" id="GO:0016020">
    <property type="term" value="C:membrane"/>
    <property type="evidence" value="ECO:0007669"/>
    <property type="project" value="UniProtKB-SubCell"/>
</dbReference>
<comment type="subcellular location">
    <subcellularLocation>
        <location evidence="1">Membrane</location>
        <topology evidence="1">Single-pass membrane protein</topology>
    </subcellularLocation>
</comment>
<dbReference type="Pfam" id="PF15901">
    <property type="entry name" value="Sortilin_C"/>
    <property type="match status" value="1"/>
</dbReference>
<keyword evidence="3" id="KW-0677">Repeat</keyword>
<sequence length="744" mass="84110">MILFHALYIIWIFILFPLFKAEEFIPKVTENLIEETSFNLVSFDDSNTSIRLDGWGVVWISFDAGENWEAVKEIEERIFKFTVDPFHGQERGFAFICESPKFYITDDRGGSWRALTIPSSEEYLDGDCFITTHPTKKELIIANCYSYMINADVVDDPSEIYLTNNGGSFFKIKPSLEKKKDDDITTSSCDFIKSSKNSDFTGNDASILCLFSNREYDEEYRLTGHYTQLALSSDGGKTFKEFDEFKHKIVNRYKILKSHVVVLTQDDSHNEMSSMDIWISKDASTFQKAQLPTPLRDVEVGKIHEDSMGRIILPISTGFTDEKNEQPAPSEILISDSRGLKFSPIKWTPNHQFGDIRLTFPDFLKGTIFGSFHPSIDYSHRKGIYSGNISREETKISVDNGLTWSNLKVVDRENADSFGCDITRTEECSLHGHSYNPIFPNPSAGIIMMTGSVGDGSEFKRKDQKTFISRDGGLTWRLAHNSSGLFATGDLGNIIVYIPYFSDEDGGVQSKIYFSLDQGKIWSEYELTDGISFIHPSELINTAPDGSGSKFILNGYHITTSHQKGSIVYAIDFSAAFDYKICEEEDFEDWNLADGKCVNGAKYKYRRRKQDARCLVKKAFKDMSLLETPCNSCSESDNECSFQFVRDTNGQCVPDYNLIALSRICDKSKGKSVLVKPLQLIKGDKCKTPMKIEPIDISCDEIPKEGSNGKKIVSTGNKFDFESQFHQYLDTVIDGTFGHAGFNR</sequence>
<dbReference type="GO" id="GO:0006623">
    <property type="term" value="P:protein targeting to vacuole"/>
    <property type="evidence" value="ECO:0007669"/>
    <property type="project" value="TreeGrafter"/>
</dbReference>
<keyword evidence="4" id="KW-0472">Membrane</keyword>
<keyword evidence="2" id="KW-0812">Transmembrane</keyword>
<dbReference type="GO" id="GO:0006895">
    <property type="term" value="P:Golgi to endosome transport"/>
    <property type="evidence" value="ECO:0007669"/>
    <property type="project" value="TreeGrafter"/>
</dbReference>
<gene>
    <name evidence="8" type="primary">SMKI15G0090</name>
    <name evidence="8" type="ORF">SMKI_15G0090</name>
</gene>
<organism evidence="8 9">
    <name type="scientific">Saccharomyces mikatae IFO 1815</name>
    <dbReference type="NCBI Taxonomy" id="226126"/>
    <lineage>
        <taxon>Eukaryota</taxon>
        <taxon>Fungi</taxon>
        <taxon>Dikarya</taxon>
        <taxon>Ascomycota</taxon>
        <taxon>Saccharomycotina</taxon>
        <taxon>Saccharomycetes</taxon>
        <taxon>Saccharomycetales</taxon>
        <taxon>Saccharomycetaceae</taxon>
        <taxon>Saccharomyces</taxon>
    </lineage>
</organism>
<dbReference type="InterPro" id="IPR031777">
    <property type="entry name" value="Sortilin_C"/>
</dbReference>
<keyword evidence="6" id="KW-0732">Signal</keyword>
<evidence type="ECO:0000256" key="4">
    <source>
        <dbReference type="ARBA" id="ARBA00023136"/>
    </source>
</evidence>
<feature type="signal peptide" evidence="6">
    <location>
        <begin position="1"/>
        <end position="21"/>
    </location>
</feature>
<feature type="chain" id="PRO_5041374259" description="VPS10 domain-containing protein" evidence="6">
    <location>
        <begin position="22"/>
        <end position="744"/>
    </location>
</feature>
<protein>
    <recommendedName>
        <fullName evidence="7">VPS10 domain-containing protein</fullName>
    </recommendedName>
</protein>
<dbReference type="FunFam" id="3.30.60.270:FF:000008">
    <property type="entry name" value="Vacuolar protein sorting/targeting protein PEP1"/>
    <property type="match status" value="1"/>
</dbReference>
<evidence type="ECO:0000256" key="5">
    <source>
        <dbReference type="ARBA" id="ARBA00023180"/>
    </source>
</evidence>
<feature type="domain" description="VPS10" evidence="7">
    <location>
        <begin position="47"/>
        <end position="711"/>
    </location>
</feature>
<dbReference type="PANTHER" id="PTHR12106:SF27">
    <property type="entry name" value="SORTILIN-RELATED RECEPTOR"/>
    <property type="match status" value="1"/>
</dbReference>
<dbReference type="InterPro" id="IPR006581">
    <property type="entry name" value="VPS10"/>
</dbReference>
<dbReference type="PANTHER" id="PTHR12106">
    <property type="entry name" value="SORTILIN RELATED"/>
    <property type="match status" value="1"/>
</dbReference>
<dbReference type="SUPFAM" id="SSF110296">
    <property type="entry name" value="Oligoxyloglucan reducing end-specific cellobiohydrolase"/>
    <property type="match status" value="1"/>
</dbReference>